<feature type="region of interest" description="Disordered" evidence="2">
    <location>
        <begin position="367"/>
        <end position="396"/>
    </location>
</feature>
<evidence type="ECO:0000313" key="8">
    <source>
        <dbReference type="RefSeq" id="XP_035826720.1"/>
    </source>
</evidence>
<evidence type="ECO:0000256" key="1">
    <source>
        <dbReference type="ARBA" id="ARBA00010964"/>
    </source>
</evidence>
<sequence length="396" mass="39970">MRTSLRTLPPPDPFSRQPAPTVISLGQVRSRPRTSNEYVESPRAQPSLPLKSQHITSLVGGGGGGSGGGSPGFAHRVVPPSRVGVGIGSNNCVVGGGGGGGSPRSNLLIGSGHNNSTSTSLTSPSSPVISLQPLSKPSPLKKESVALLDGSVVGDGHRNLGSDGGGGGFGIGQSRDTATNGAGGQGPSFAAGAAAPHGASDRIMCDQCGKCQCAACTEPRPLPSHWCCRDKCEVSPDKVLDVCTCFCCIKCTFYHCGTEEDENECYEQPCGCGATPHCCQRWAVISLMALCLPCLWTYWPARGCLACCRHCYNCSRLRKGCHCQQNGSRHPKKSSVLSGGGDGGGSGGGIVGGGGGSLGGSASVGVGVGGGGSTGGGNSKHSQTRRLLIESDSSSA</sequence>
<feature type="compositionally biased region" description="Gly residues" evidence="2">
    <location>
        <begin position="162"/>
        <end position="171"/>
    </location>
</feature>
<dbReference type="RefSeq" id="XP_012940338.1">
    <property type="nucleotide sequence ID" value="XM_013084884.2"/>
</dbReference>
<feature type="compositionally biased region" description="Low complexity" evidence="2">
    <location>
        <begin position="109"/>
        <end position="130"/>
    </location>
</feature>
<name>A0ABM0JVG7_APLCA</name>
<feature type="compositionally biased region" description="Gly residues" evidence="2">
    <location>
        <begin position="59"/>
        <end position="71"/>
    </location>
</feature>
<dbReference type="Proteomes" id="UP000694888">
    <property type="component" value="Unplaced"/>
</dbReference>
<dbReference type="InterPro" id="IPR007875">
    <property type="entry name" value="Sprouty"/>
</dbReference>
<comment type="similarity">
    <text evidence="1">Belongs to the sprouty family.</text>
</comment>
<gene>
    <name evidence="4 5 6 7 8" type="primary">LOC101856358</name>
</gene>
<feature type="region of interest" description="Disordered" evidence="2">
    <location>
        <begin position="104"/>
        <end position="130"/>
    </location>
</feature>
<dbReference type="RefSeq" id="XP_005102498.1">
    <property type="nucleotide sequence ID" value="XM_005102441.3"/>
</dbReference>
<dbReference type="PANTHER" id="PTHR12365:SF7">
    <property type="entry name" value="PROTEIN SPROUTY"/>
    <property type="match status" value="1"/>
</dbReference>
<organism evidence="3 4">
    <name type="scientific">Aplysia californica</name>
    <name type="common">California sea hare</name>
    <dbReference type="NCBI Taxonomy" id="6500"/>
    <lineage>
        <taxon>Eukaryota</taxon>
        <taxon>Metazoa</taxon>
        <taxon>Spiralia</taxon>
        <taxon>Lophotrochozoa</taxon>
        <taxon>Mollusca</taxon>
        <taxon>Gastropoda</taxon>
        <taxon>Heterobranchia</taxon>
        <taxon>Euthyneura</taxon>
        <taxon>Tectipleura</taxon>
        <taxon>Aplysiida</taxon>
        <taxon>Aplysioidea</taxon>
        <taxon>Aplysiidae</taxon>
        <taxon>Aplysia</taxon>
    </lineage>
</organism>
<feature type="compositionally biased region" description="Gly residues" evidence="2">
    <location>
        <begin position="367"/>
        <end position="378"/>
    </location>
</feature>
<dbReference type="PROSITE" id="PS51227">
    <property type="entry name" value="SPR"/>
    <property type="match status" value="1"/>
</dbReference>
<keyword evidence="3" id="KW-1185">Reference proteome</keyword>
<dbReference type="PANTHER" id="PTHR12365">
    <property type="entry name" value="SPROUTY"/>
    <property type="match status" value="1"/>
</dbReference>
<dbReference type="InterPro" id="IPR051192">
    <property type="entry name" value="Sprouty_domain"/>
</dbReference>
<feature type="region of interest" description="Disordered" evidence="2">
    <location>
        <begin position="322"/>
        <end position="341"/>
    </location>
</feature>
<evidence type="ECO:0000313" key="7">
    <source>
        <dbReference type="RefSeq" id="XP_035826719.1"/>
    </source>
</evidence>
<evidence type="ECO:0000313" key="4">
    <source>
        <dbReference type="RefSeq" id="XP_005102498.1"/>
    </source>
</evidence>
<feature type="region of interest" description="Disordered" evidence="2">
    <location>
        <begin position="1"/>
        <end position="76"/>
    </location>
</feature>
<evidence type="ECO:0000256" key="2">
    <source>
        <dbReference type="SAM" id="MobiDB-lite"/>
    </source>
</evidence>
<evidence type="ECO:0000313" key="3">
    <source>
        <dbReference type="Proteomes" id="UP000694888"/>
    </source>
</evidence>
<reference evidence="4 5" key="1">
    <citation type="submission" date="2025-05" db="UniProtKB">
        <authorList>
            <consortium name="RefSeq"/>
        </authorList>
    </citation>
    <scope>IDENTIFICATION</scope>
</reference>
<evidence type="ECO:0000313" key="6">
    <source>
        <dbReference type="RefSeq" id="XP_012940338.1"/>
    </source>
</evidence>
<dbReference type="RefSeq" id="XP_035826719.1">
    <property type="nucleotide sequence ID" value="XM_035970826.1"/>
</dbReference>
<accession>A0ABM0JVG7</accession>
<proteinExistence type="inferred from homology"/>
<dbReference type="GeneID" id="101856358"/>
<dbReference type="RefSeq" id="XP_005102499.1">
    <property type="nucleotide sequence ID" value="XM_005102442.3"/>
</dbReference>
<dbReference type="Pfam" id="PF05210">
    <property type="entry name" value="Sprouty"/>
    <property type="match status" value="1"/>
</dbReference>
<evidence type="ECO:0000313" key="5">
    <source>
        <dbReference type="RefSeq" id="XP_005102499.1"/>
    </source>
</evidence>
<protein>
    <submittedName>
        <fullName evidence="4 5">Protein sprouty homolog 3</fullName>
    </submittedName>
</protein>
<dbReference type="RefSeq" id="XP_035826720.1">
    <property type="nucleotide sequence ID" value="XM_035970827.1"/>
</dbReference>
<feature type="region of interest" description="Disordered" evidence="2">
    <location>
        <begin position="157"/>
        <end position="185"/>
    </location>
</feature>